<keyword evidence="2" id="KW-0564">Palmitate</keyword>
<keyword evidence="2" id="KW-0472">Membrane</keyword>
<evidence type="ECO:0000256" key="2">
    <source>
        <dbReference type="RuleBase" id="RU362097"/>
    </source>
</evidence>
<organism evidence="4 5">
    <name type="scientific">Novosphingobium pituita</name>
    <dbReference type="NCBI Taxonomy" id="3056842"/>
    <lineage>
        <taxon>Bacteria</taxon>
        <taxon>Pseudomonadati</taxon>
        <taxon>Pseudomonadota</taxon>
        <taxon>Alphaproteobacteria</taxon>
        <taxon>Sphingomonadales</taxon>
        <taxon>Sphingomonadaceae</taxon>
        <taxon>Novosphingobium</taxon>
    </lineage>
</organism>
<keyword evidence="2" id="KW-1134">Transmembrane beta strand</keyword>
<dbReference type="NCBIfam" id="TIGR01845">
    <property type="entry name" value="outer_NodT"/>
    <property type="match status" value="1"/>
</dbReference>
<gene>
    <name evidence="4" type="ORF">NUTIK01_24410</name>
</gene>
<accession>A0ABQ6PB57</accession>
<comment type="subcellular location">
    <subcellularLocation>
        <location evidence="2">Cell membrane</location>
        <topology evidence="2">Lipid-anchor</topology>
    </subcellularLocation>
</comment>
<dbReference type="InterPro" id="IPR003423">
    <property type="entry name" value="OMP_efflux"/>
</dbReference>
<dbReference type="PANTHER" id="PTHR30203">
    <property type="entry name" value="OUTER MEMBRANE CATION EFFLUX PROTEIN"/>
    <property type="match status" value="1"/>
</dbReference>
<feature type="region of interest" description="Disordered" evidence="3">
    <location>
        <begin position="500"/>
        <end position="533"/>
    </location>
</feature>
<reference evidence="4 5" key="1">
    <citation type="submission" date="2023-06" db="EMBL/GenBank/DDBJ databases">
        <title>Draft genome sequence of Novosphingobium sp. strain IK01.</title>
        <authorList>
            <person name="Hatamoto M."/>
            <person name="Ikarashi T."/>
            <person name="Yamaguchi T."/>
        </authorList>
    </citation>
    <scope>NUCLEOTIDE SEQUENCE [LARGE SCALE GENOMIC DNA]</scope>
    <source>
        <strain evidence="4 5">IK01</strain>
    </source>
</reference>
<dbReference type="SUPFAM" id="SSF56954">
    <property type="entry name" value="Outer membrane efflux proteins (OEP)"/>
    <property type="match status" value="1"/>
</dbReference>
<keyword evidence="5" id="KW-1185">Reference proteome</keyword>
<comment type="caution">
    <text evidence="4">The sequence shown here is derived from an EMBL/GenBank/DDBJ whole genome shotgun (WGS) entry which is preliminary data.</text>
</comment>
<dbReference type="Proteomes" id="UP001187221">
    <property type="component" value="Unassembled WGS sequence"/>
</dbReference>
<protein>
    <submittedName>
        <fullName evidence="4">Efflux transporter outer membrane subunit</fullName>
    </submittedName>
</protein>
<dbReference type="PANTHER" id="PTHR30203:SF33">
    <property type="entry name" value="BLR4455 PROTEIN"/>
    <property type="match status" value="1"/>
</dbReference>
<evidence type="ECO:0000256" key="3">
    <source>
        <dbReference type="SAM" id="MobiDB-lite"/>
    </source>
</evidence>
<evidence type="ECO:0000256" key="1">
    <source>
        <dbReference type="ARBA" id="ARBA00007613"/>
    </source>
</evidence>
<proteinExistence type="inferred from homology"/>
<keyword evidence="2" id="KW-0449">Lipoprotein</keyword>
<keyword evidence="2" id="KW-0812">Transmembrane</keyword>
<name>A0ABQ6PB57_9SPHN</name>
<dbReference type="Gene3D" id="2.20.200.10">
    <property type="entry name" value="Outer membrane efflux proteins (OEP)"/>
    <property type="match status" value="1"/>
</dbReference>
<dbReference type="EMBL" id="BTFW01000001">
    <property type="protein sequence ID" value="GMM61664.1"/>
    <property type="molecule type" value="Genomic_DNA"/>
</dbReference>
<evidence type="ECO:0000313" key="5">
    <source>
        <dbReference type="Proteomes" id="UP001187221"/>
    </source>
</evidence>
<dbReference type="InterPro" id="IPR010131">
    <property type="entry name" value="MdtP/NodT-like"/>
</dbReference>
<dbReference type="RefSeq" id="WP_317975326.1">
    <property type="nucleotide sequence ID" value="NZ_BTFW01000001.1"/>
</dbReference>
<dbReference type="Pfam" id="PF02321">
    <property type="entry name" value="OEP"/>
    <property type="match status" value="2"/>
</dbReference>
<comment type="similarity">
    <text evidence="1 2">Belongs to the outer membrane factor (OMF) (TC 1.B.17) family.</text>
</comment>
<sequence>MIGRLINGRLIHSRLINGVTLGAVLLGSTALSDGALARTPVSQSVVVPLPPVPTGNAPRQILDKPLGPPDAGTQMIHPGMAVVPDWWQGFGSPALNDLVARALAANTDIAVAKARLAQAQAQVGVVRGGLLPQVDAGLTSERQRLSRTLSTPLTNPYPQVFSLHTAQVSVSYSPDLFGGSAARLRSAKAAAAVAQAQEQAIRNLVAGQVVLAVIQDAAYNAEIAATRDAIDSNLQVLALLHQREKLGAVGHADVAAQTAAIAAIEGALPPLMRQRGANLAALSVLLGLAPGSPIEKLPGLDDFALPGDLPLTMPADLLTTRPDVAGAAAALEGAAADVKVAMVARLPQINLSASFGGIAEDFSRMFSSGNPFWTLIGGIAAPVFHGGALKRQQESAEHALEAAKASYKGTALQAFADVSNALTALSTDATALGIAERGNDAASQSLTFARRQLELGGVGTLAVLNASATAQTARAQLVAARAARLSDTVGLFTALGGGLRQPATPDRGQADAAGGVPLPPPLSNEQPVDLPGH</sequence>
<dbReference type="Gene3D" id="1.20.1600.10">
    <property type="entry name" value="Outer membrane efflux proteins (OEP)"/>
    <property type="match status" value="1"/>
</dbReference>
<evidence type="ECO:0000313" key="4">
    <source>
        <dbReference type="EMBL" id="GMM61664.1"/>
    </source>
</evidence>